<proteinExistence type="predicted"/>
<comment type="caution">
    <text evidence="8">The sequence shown here is derived from an EMBL/GenBank/DDBJ whole genome shotgun (WGS) entry which is preliminary data.</text>
</comment>
<dbReference type="EMBL" id="LWDF02001510">
    <property type="protein sequence ID" value="KAE8238490.1"/>
    <property type="molecule type" value="Genomic_DNA"/>
</dbReference>
<keyword evidence="1" id="KW-0436">Ligase</keyword>
<protein>
    <recommendedName>
        <fullName evidence="7">Aminoacyl-tRNA synthetase class Ia domain-containing protein</fullName>
    </recommendedName>
</protein>
<accession>A0A8T8SEJ2</accession>
<dbReference type="AlphaFoldDB" id="A0A8T8SEJ2"/>
<evidence type="ECO:0000256" key="5">
    <source>
        <dbReference type="ARBA" id="ARBA00023146"/>
    </source>
</evidence>
<feature type="compositionally biased region" description="Acidic residues" evidence="6">
    <location>
        <begin position="27"/>
        <end position="37"/>
    </location>
</feature>
<evidence type="ECO:0000313" key="9">
    <source>
        <dbReference type="Proteomes" id="UP000077521"/>
    </source>
</evidence>
<evidence type="ECO:0000256" key="6">
    <source>
        <dbReference type="SAM" id="MobiDB-lite"/>
    </source>
</evidence>
<dbReference type="GO" id="GO:0005739">
    <property type="term" value="C:mitochondrion"/>
    <property type="evidence" value="ECO:0007669"/>
    <property type="project" value="TreeGrafter"/>
</dbReference>
<dbReference type="Pfam" id="PF00133">
    <property type="entry name" value="tRNA-synt_1"/>
    <property type="match status" value="1"/>
</dbReference>
<dbReference type="InterPro" id="IPR014729">
    <property type="entry name" value="Rossmann-like_a/b/a_fold"/>
</dbReference>
<dbReference type="SUPFAM" id="SSF52374">
    <property type="entry name" value="Nucleotidylyl transferase"/>
    <property type="match status" value="1"/>
</dbReference>
<dbReference type="InterPro" id="IPR050081">
    <property type="entry name" value="Ile-tRNA_ligase"/>
</dbReference>
<dbReference type="GO" id="GO:0004822">
    <property type="term" value="F:isoleucine-tRNA ligase activity"/>
    <property type="evidence" value="ECO:0007669"/>
    <property type="project" value="TreeGrafter"/>
</dbReference>
<keyword evidence="5" id="KW-0030">Aminoacyl-tRNA synthetase</keyword>
<dbReference type="PANTHER" id="PTHR42765">
    <property type="entry name" value="SOLEUCYL-TRNA SYNTHETASE"/>
    <property type="match status" value="1"/>
</dbReference>
<dbReference type="InterPro" id="IPR002300">
    <property type="entry name" value="aa-tRNA-synth_Ia"/>
</dbReference>
<sequence>MRIFSKPSLIFCGSSGNEQDSDKDSSDNDGDGDEDDAAPAALCANTSIALRTVQEQHRLPCANGSLHSGHALNKILKHIVNRNKWSCRKKGALHARLGLPWLADRAQGYSVVTARQGTPRVNWRCRVSVNFFSGRRSSQTQKNRCSIRAGHHRNTESRVSAFRNHGRRSKQHTYRTLDPASEANQLQVFGQMARSGLIYRQYRPVYWSPSSKTDLAEAELEYNETHRSRSAYVRFKLDHIGPALREVLGGEVADVTVSISWSGLRLRGHCLQMRQSLCTAI</sequence>
<name>A0A8T8SEJ2_9BASI</name>
<evidence type="ECO:0000259" key="7">
    <source>
        <dbReference type="Pfam" id="PF00133"/>
    </source>
</evidence>
<keyword evidence="2" id="KW-0547">Nucleotide-binding</keyword>
<dbReference type="GO" id="GO:0006428">
    <property type="term" value="P:isoleucyl-tRNA aminoacylation"/>
    <property type="evidence" value="ECO:0007669"/>
    <property type="project" value="TreeGrafter"/>
</dbReference>
<gene>
    <name evidence="8" type="ORF">A4X13_0g8488</name>
</gene>
<feature type="domain" description="Aminoacyl-tRNA synthetase class Ia" evidence="7">
    <location>
        <begin position="159"/>
        <end position="226"/>
    </location>
</feature>
<dbReference type="GO" id="GO:0032543">
    <property type="term" value="P:mitochondrial translation"/>
    <property type="evidence" value="ECO:0007669"/>
    <property type="project" value="TreeGrafter"/>
</dbReference>
<evidence type="ECO:0000256" key="1">
    <source>
        <dbReference type="ARBA" id="ARBA00022598"/>
    </source>
</evidence>
<dbReference type="GO" id="GO:0005524">
    <property type="term" value="F:ATP binding"/>
    <property type="evidence" value="ECO:0007669"/>
    <property type="project" value="UniProtKB-KW"/>
</dbReference>
<evidence type="ECO:0000256" key="2">
    <source>
        <dbReference type="ARBA" id="ARBA00022741"/>
    </source>
</evidence>
<reference evidence="8" key="1">
    <citation type="submission" date="2016-04" db="EMBL/GenBank/DDBJ databases">
        <authorList>
            <person name="Nguyen H.D."/>
            <person name="Samba Siva P."/>
            <person name="Cullis J."/>
            <person name="Levesque C.A."/>
            <person name="Hambleton S."/>
        </authorList>
    </citation>
    <scope>NUCLEOTIDE SEQUENCE</scope>
    <source>
        <strain evidence="8">DAOMC 236416</strain>
    </source>
</reference>
<dbReference type="Proteomes" id="UP000077521">
    <property type="component" value="Unassembled WGS sequence"/>
</dbReference>
<dbReference type="PANTHER" id="PTHR42765:SF1">
    <property type="entry name" value="ISOLEUCINE--TRNA LIGASE, MITOCHONDRIAL"/>
    <property type="match status" value="1"/>
</dbReference>
<evidence type="ECO:0000256" key="3">
    <source>
        <dbReference type="ARBA" id="ARBA00022840"/>
    </source>
</evidence>
<organism evidence="8 9">
    <name type="scientific">Tilletia indica</name>
    <dbReference type="NCBI Taxonomy" id="43049"/>
    <lineage>
        <taxon>Eukaryota</taxon>
        <taxon>Fungi</taxon>
        <taxon>Dikarya</taxon>
        <taxon>Basidiomycota</taxon>
        <taxon>Ustilaginomycotina</taxon>
        <taxon>Exobasidiomycetes</taxon>
        <taxon>Tilletiales</taxon>
        <taxon>Tilletiaceae</taxon>
        <taxon>Tilletia</taxon>
    </lineage>
</organism>
<keyword evidence="9" id="KW-1185">Reference proteome</keyword>
<feature type="region of interest" description="Disordered" evidence="6">
    <location>
        <begin position="1"/>
        <end position="37"/>
    </location>
</feature>
<reference evidence="8" key="2">
    <citation type="journal article" date="2019" name="IMA Fungus">
        <title>Genome sequencing and comparison of five Tilletia species to identify candidate genes for the detection of regulated species infecting wheat.</title>
        <authorList>
            <person name="Nguyen H.D.T."/>
            <person name="Sultana T."/>
            <person name="Kesanakurti P."/>
            <person name="Hambleton S."/>
        </authorList>
    </citation>
    <scope>NUCLEOTIDE SEQUENCE</scope>
    <source>
        <strain evidence="8">DAOMC 236416</strain>
    </source>
</reference>
<keyword evidence="3" id="KW-0067">ATP-binding</keyword>
<dbReference type="Gene3D" id="3.40.50.620">
    <property type="entry name" value="HUPs"/>
    <property type="match status" value="1"/>
</dbReference>
<evidence type="ECO:0000256" key="4">
    <source>
        <dbReference type="ARBA" id="ARBA00022917"/>
    </source>
</evidence>
<keyword evidence="4" id="KW-0648">Protein biosynthesis</keyword>
<evidence type="ECO:0000313" key="8">
    <source>
        <dbReference type="EMBL" id="KAE8238490.1"/>
    </source>
</evidence>